<dbReference type="Proteomes" id="UP000076661">
    <property type="component" value="Unassembled WGS sequence"/>
</dbReference>
<dbReference type="EMBL" id="AUXX01000023">
    <property type="protein sequence ID" value="KZN65019.1"/>
    <property type="molecule type" value="Genomic_DNA"/>
</dbReference>
<gene>
    <name evidence="1" type="ORF">N478_03155</name>
</gene>
<proteinExistence type="predicted"/>
<name>A0A167LQL6_9GAMM</name>
<protein>
    <submittedName>
        <fullName evidence="1">Uncharacterized protein</fullName>
    </submittedName>
</protein>
<evidence type="ECO:0000313" key="2">
    <source>
        <dbReference type="Proteomes" id="UP000076661"/>
    </source>
</evidence>
<sequence length="78" mass="9023">MKGSSRNSAEILMHQLGLKQWKEKTGYHERSLAETCVYRFKQLACDTLKNLIFNSLHAEVLINAKVINAMNRLDIPEY</sequence>
<evidence type="ECO:0000313" key="1">
    <source>
        <dbReference type="EMBL" id="KZN65019.1"/>
    </source>
</evidence>
<dbReference type="AlphaFoldDB" id="A0A167LQL6"/>
<reference evidence="1 2" key="1">
    <citation type="submission" date="2013-07" db="EMBL/GenBank/DDBJ databases">
        <title>Comparative Genomic and Metabolomic Analysis of Twelve Strains of Pseudoalteromonas luteoviolacea.</title>
        <authorList>
            <person name="Vynne N.G."/>
            <person name="Mansson M."/>
            <person name="Gram L."/>
        </authorList>
    </citation>
    <scope>NUCLEOTIDE SEQUENCE [LARGE SCALE GENOMIC DNA]</scope>
    <source>
        <strain evidence="1 2">S4060-1</strain>
    </source>
</reference>
<organism evidence="1 2">
    <name type="scientific">Pseudoalteromonas luteoviolacea S4060-1</name>
    <dbReference type="NCBI Taxonomy" id="1365257"/>
    <lineage>
        <taxon>Bacteria</taxon>
        <taxon>Pseudomonadati</taxon>
        <taxon>Pseudomonadota</taxon>
        <taxon>Gammaproteobacteria</taxon>
        <taxon>Alteromonadales</taxon>
        <taxon>Pseudoalteromonadaceae</taxon>
        <taxon>Pseudoalteromonas</taxon>
    </lineage>
</organism>
<comment type="caution">
    <text evidence="1">The sequence shown here is derived from an EMBL/GenBank/DDBJ whole genome shotgun (WGS) entry which is preliminary data.</text>
</comment>
<dbReference type="PATRIC" id="fig|1365257.3.peg.3104"/>
<accession>A0A167LQL6</accession>